<evidence type="ECO:0000259" key="1">
    <source>
        <dbReference type="Pfam" id="PF02625"/>
    </source>
</evidence>
<dbReference type="PANTHER" id="PTHR30388:SF4">
    <property type="entry name" value="MOLYBDENUM COFACTOR INSERTION CHAPERONE PAOD"/>
    <property type="match status" value="1"/>
</dbReference>
<keyword evidence="4" id="KW-1185">Reference proteome</keyword>
<accession>A0ABP7KI18</accession>
<evidence type="ECO:0000313" key="4">
    <source>
        <dbReference type="Proteomes" id="UP001399917"/>
    </source>
</evidence>
<dbReference type="Gene3D" id="3.40.50.720">
    <property type="entry name" value="NAD(P)-binding Rossmann-like Domain"/>
    <property type="match status" value="1"/>
</dbReference>
<comment type="caution">
    <text evidence="3">The sequence shown here is derived from an EMBL/GenBank/DDBJ whole genome shotgun (WGS) entry which is preliminary data.</text>
</comment>
<proteinExistence type="predicted"/>
<dbReference type="Proteomes" id="UP001399917">
    <property type="component" value="Unassembled WGS sequence"/>
</dbReference>
<gene>
    <name evidence="3" type="ORF">GCM10022404_29800</name>
</gene>
<dbReference type="Pfam" id="PF13478">
    <property type="entry name" value="XdhC_C"/>
    <property type="match status" value="1"/>
</dbReference>
<feature type="domain" description="XdhC- CoxI" evidence="1">
    <location>
        <begin position="16"/>
        <end position="83"/>
    </location>
</feature>
<feature type="domain" description="XdhC Rossmann" evidence="2">
    <location>
        <begin position="176"/>
        <end position="317"/>
    </location>
</feature>
<organism evidence="3 4">
    <name type="scientific">Celeribacter arenosi</name>
    <dbReference type="NCBI Taxonomy" id="792649"/>
    <lineage>
        <taxon>Bacteria</taxon>
        <taxon>Pseudomonadati</taxon>
        <taxon>Pseudomonadota</taxon>
        <taxon>Alphaproteobacteria</taxon>
        <taxon>Rhodobacterales</taxon>
        <taxon>Roseobacteraceae</taxon>
        <taxon>Celeribacter</taxon>
    </lineage>
</organism>
<dbReference type="EMBL" id="BAABDF010000007">
    <property type="protein sequence ID" value="GAA3878078.1"/>
    <property type="molecule type" value="Genomic_DNA"/>
</dbReference>
<dbReference type="Pfam" id="PF02625">
    <property type="entry name" value="XdhC_CoxI"/>
    <property type="match status" value="1"/>
</dbReference>
<evidence type="ECO:0000259" key="2">
    <source>
        <dbReference type="Pfam" id="PF13478"/>
    </source>
</evidence>
<dbReference type="InterPro" id="IPR003777">
    <property type="entry name" value="XdhC_CoxI"/>
</dbReference>
<name>A0ABP7KI18_9RHOB</name>
<evidence type="ECO:0000313" key="3">
    <source>
        <dbReference type="EMBL" id="GAA3878078.1"/>
    </source>
</evidence>
<sequence length="326" mass="34042">MVQFDPDAIGEIALKWHREGRGAVLATVVQTWGSAPRPVGSQLAVSGAGEIAGSVSGGCVEGAVVVEALELLENPSAKMLEFGVSDEDAFAVGLACGGTIRVFLEPVGSVLSEEILGAIVSAQAVRRPVAYVVNTASGEGHVAGRDAFPDRFLRDQSGFEDDGETFVAVHNPPPRLVVVGAVHIAQNLLPMARGAGFDVTLIDPRDAFASRSRFPDEAISDAWPDEALNALALDARTAVVTLTHDPKLDDPALMVALTSSAFYVGSLGSMRTHAKRVERLSKAGLTQAQIARLHAPVGLDIKARSPGEIAVSILAEVIAVMRGAAE</sequence>
<reference evidence="4" key="1">
    <citation type="journal article" date="2019" name="Int. J. Syst. Evol. Microbiol.">
        <title>The Global Catalogue of Microorganisms (GCM) 10K type strain sequencing project: providing services to taxonomists for standard genome sequencing and annotation.</title>
        <authorList>
            <consortium name="The Broad Institute Genomics Platform"/>
            <consortium name="The Broad Institute Genome Sequencing Center for Infectious Disease"/>
            <person name="Wu L."/>
            <person name="Ma J."/>
        </authorList>
    </citation>
    <scope>NUCLEOTIDE SEQUENCE [LARGE SCALE GENOMIC DNA]</scope>
    <source>
        <strain evidence="4">JCM 17190</strain>
    </source>
</reference>
<dbReference type="InterPro" id="IPR052698">
    <property type="entry name" value="MoCofactor_Util/Proc"/>
</dbReference>
<dbReference type="RefSeq" id="WP_344848542.1">
    <property type="nucleotide sequence ID" value="NZ_BAABDF010000007.1"/>
</dbReference>
<dbReference type="InterPro" id="IPR027051">
    <property type="entry name" value="XdhC_Rossmann_dom"/>
</dbReference>
<dbReference type="PANTHER" id="PTHR30388">
    <property type="entry name" value="ALDEHYDE OXIDOREDUCTASE MOLYBDENUM COFACTOR ASSEMBLY PROTEIN"/>
    <property type="match status" value="1"/>
</dbReference>
<protein>
    <submittedName>
        <fullName evidence="3">XdhC family protein</fullName>
    </submittedName>
</protein>